<keyword evidence="2" id="KW-0560">Oxidoreductase</keyword>
<evidence type="ECO:0000256" key="2">
    <source>
        <dbReference type="ARBA" id="ARBA00023002"/>
    </source>
</evidence>
<dbReference type="EMBL" id="LILD01000001">
    <property type="protein sequence ID" value="KOO37535.1"/>
    <property type="molecule type" value="Genomic_DNA"/>
</dbReference>
<dbReference type="Gene3D" id="3.30.360.10">
    <property type="entry name" value="Dihydrodipicolinate Reductase, domain 2"/>
    <property type="match status" value="1"/>
</dbReference>
<dbReference type="PANTHER" id="PTHR22604">
    <property type="entry name" value="OXIDOREDUCTASES"/>
    <property type="match status" value="1"/>
</dbReference>
<reference evidence="5" key="1">
    <citation type="submission" date="2015-08" db="EMBL/GenBank/DDBJ databases">
        <title>Complete DNA Sequence of Pseudomonas syringae pv. actinidiae, the Causal Agent of Kiwifruit Canker Disease.</title>
        <authorList>
            <person name="Rikkerink E.H.A."/>
            <person name="Fineran P.C."/>
        </authorList>
    </citation>
    <scope>NUCLEOTIDE SEQUENCE</scope>
    <source>
        <strain evidence="5">DSM 13666</strain>
    </source>
</reference>
<dbReference type="InterPro" id="IPR036291">
    <property type="entry name" value="NAD(P)-bd_dom_sf"/>
</dbReference>
<feature type="domain" description="Gfo/Idh/MocA-like oxidoreductase N-terminal" evidence="3">
    <location>
        <begin position="5"/>
        <end position="125"/>
    </location>
</feature>
<comment type="caution">
    <text evidence="5">The sequence shown here is derived from an EMBL/GenBank/DDBJ whole genome shotgun (WGS) entry which is preliminary data.</text>
</comment>
<feature type="domain" description="GFO/IDH/MocA-like oxidoreductase" evidence="4">
    <location>
        <begin position="136"/>
        <end position="251"/>
    </location>
</feature>
<protein>
    <submittedName>
        <fullName evidence="5">Oxidoreductase</fullName>
    </submittedName>
</protein>
<dbReference type="PATRIC" id="fig|136160.3.peg.339"/>
<evidence type="ECO:0000256" key="1">
    <source>
        <dbReference type="ARBA" id="ARBA00010928"/>
    </source>
</evidence>
<dbReference type="RefSeq" id="WP_010899968.1">
    <property type="nucleotide sequence ID" value="NZ_CP040441.1"/>
</dbReference>
<name>A0A0M0KFA2_ALKHA</name>
<dbReference type="GeneID" id="87599389"/>
<dbReference type="GO" id="GO:0016491">
    <property type="term" value="F:oxidoreductase activity"/>
    <property type="evidence" value="ECO:0007669"/>
    <property type="project" value="UniProtKB-KW"/>
</dbReference>
<dbReference type="AlphaFoldDB" id="A0A0M0KFA2"/>
<gene>
    <name evidence="5" type="ORF">AMD02_00770</name>
</gene>
<organism evidence="5">
    <name type="scientific">Halalkalibacterium halodurans</name>
    <name type="common">Bacillus halodurans</name>
    <dbReference type="NCBI Taxonomy" id="86665"/>
    <lineage>
        <taxon>Bacteria</taxon>
        <taxon>Bacillati</taxon>
        <taxon>Bacillota</taxon>
        <taxon>Bacilli</taxon>
        <taxon>Bacillales</taxon>
        <taxon>Bacillaceae</taxon>
        <taxon>Halalkalibacterium (ex Joshi et al. 2022)</taxon>
    </lineage>
</organism>
<evidence type="ECO:0000259" key="4">
    <source>
        <dbReference type="Pfam" id="PF22725"/>
    </source>
</evidence>
<dbReference type="InterPro" id="IPR000683">
    <property type="entry name" value="Gfo/Idh/MocA-like_OxRdtase_N"/>
</dbReference>
<dbReference type="Pfam" id="PF01408">
    <property type="entry name" value="GFO_IDH_MocA"/>
    <property type="match status" value="1"/>
</dbReference>
<evidence type="ECO:0000313" key="5">
    <source>
        <dbReference type="EMBL" id="KOO37535.1"/>
    </source>
</evidence>
<dbReference type="Gene3D" id="3.40.50.720">
    <property type="entry name" value="NAD(P)-binding Rossmann-like Domain"/>
    <property type="match status" value="1"/>
</dbReference>
<dbReference type="SUPFAM" id="SSF51735">
    <property type="entry name" value="NAD(P)-binding Rossmann-fold domains"/>
    <property type="match status" value="1"/>
</dbReference>
<dbReference type="InterPro" id="IPR055170">
    <property type="entry name" value="GFO_IDH_MocA-like_dom"/>
</dbReference>
<dbReference type="Pfam" id="PF22725">
    <property type="entry name" value="GFO_IDH_MocA_C3"/>
    <property type="match status" value="1"/>
</dbReference>
<comment type="similarity">
    <text evidence="1">Belongs to the Gfo/Idh/MocA family.</text>
</comment>
<proteinExistence type="inferred from homology"/>
<sequence>MGNNVRWGILGTAGIAKKQLIPAIKRASNAEVVAVSSRNDMEKANCYADECDIPKRYARYEDLLNDPDIDAVYIPLPNHLHLTWAKKAAEHGKHVLCEKPAALTAAEAKEMVDACAAHGVVFMEAFMYQFHPQHGEVKRLIDSGKIGEVRLIRSNFSFQLPLEANNIRLNREMGGGSLYDVGCYCIHLTRYLTGKEPVHAYGTGYLHPELGVDTSFTGVLQMEGGVTSVFTSSFEQPADDSYEVVGTEGTIIVPYAFRPDKHQDGTGVIIVRTSDGREETLSVQGDQYRLQVEHVSDAILNGTPLLYPGEETVNNMSVVEACLHSLQEKHARVK</sequence>
<evidence type="ECO:0000259" key="3">
    <source>
        <dbReference type="Pfam" id="PF01408"/>
    </source>
</evidence>
<accession>A0A4Y7X2U4</accession>
<dbReference type="SUPFAM" id="SSF55347">
    <property type="entry name" value="Glyceraldehyde-3-phosphate dehydrogenase-like, C-terminal domain"/>
    <property type="match status" value="1"/>
</dbReference>
<accession>A0A0M0KFA2</accession>
<dbReference type="InterPro" id="IPR050984">
    <property type="entry name" value="Gfo/Idh/MocA_domain"/>
</dbReference>
<dbReference type="GO" id="GO:0000166">
    <property type="term" value="F:nucleotide binding"/>
    <property type="evidence" value="ECO:0007669"/>
    <property type="project" value="InterPro"/>
</dbReference>
<dbReference type="PANTHER" id="PTHR22604:SF105">
    <property type="entry name" value="TRANS-1,2-DIHYDROBENZENE-1,2-DIOL DEHYDROGENASE"/>
    <property type="match status" value="1"/>
</dbReference>
<dbReference type="OMA" id="DCGMWAA"/>